<dbReference type="InterPro" id="IPR039422">
    <property type="entry name" value="MarR/SlyA-like"/>
</dbReference>
<evidence type="ECO:0000259" key="1">
    <source>
        <dbReference type="PROSITE" id="PS50995"/>
    </source>
</evidence>
<dbReference type="InterPro" id="IPR011991">
    <property type="entry name" value="ArsR-like_HTH"/>
</dbReference>
<protein>
    <submittedName>
        <fullName evidence="2">Winged helix DNA-binding protein</fullName>
    </submittedName>
</protein>
<proteinExistence type="predicted"/>
<dbReference type="PROSITE" id="PS50995">
    <property type="entry name" value="HTH_MARR_2"/>
    <property type="match status" value="1"/>
</dbReference>
<dbReference type="GO" id="GO:0006950">
    <property type="term" value="P:response to stress"/>
    <property type="evidence" value="ECO:0007669"/>
    <property type="project" value="TreeGrafter"/>
</dbReference>
<dbReference type="InterPro" id="IPR036388">
    <property type="entry name" value="WH-like_DNA-bd_sf"/>
</dbReference>
<reference evidence="2" key="2">
    <citation type="submission" date="2021-04" db="EMBL/GenBank/DDBJ databases">
        <authorList>
            <person name="Gilroy R."/>
        </authorList>
    </citation>
    <scope>NUCLEOTIDE SEQUENCE</scope>
    <source>
        <strain evidence="2">ChiHjej13B12-4958</strain>
    </source>
</reference>
<dbReference type="InterPro" id="IPR036390">
    <property type="entry name" value="WH_DNA-bd_sf"/>
</dbReference>
<dbReference type="CDD" id="cd00090">
    <property type="entry name" value="HTH_ARSR"/>
    <property type="match status" value="1"/>
</dbReference>
<evidence type="ECO:0000313" key="2">
    <source>
        <dbReference type="EMBL" id="HJC85180.1"/>
    </source>
</evidence>
<dbReference type="InterPro" id="IPR000835">
    <property type="entry name" value="HTH_MarR-typ"/>
</dbReference>
<dbReference type="SUPFAM" id="SSF46785">
    <property type="entry name" value="Winged helix' DNA-binding domain"/>
    <property type="match status" value="1"/>
</dbReference>
<dbReference type="PANTHER" id="PTHR33164">
    <property type="entry name" value="TRANSCRIPTIONAL REGULATOR, MARR FAMILY"/>
    <property type="match status" value="1"/>
</dbReference>
<sequence>MSDDIRDTESTGIADTANTAGADGAAANADLALARGIRDTVRVGMHMVRALEDTGELSLTQIGILNTLAGEAQSIGLLAGLAGMTQPGMTQQIDKLEAAGVVRRFKDGRDARVTLVELTDRGREIRASDNHKRDTAIADHFDLLSDEDREAIVRGIEPLARFATQYVQRVRDDHR</sequence>
<feature type="domain" description="HTH marR-type" evidence="1">
    <location>
        <begin position="30"/>
        <end position="161"/>
    </location>
</feature>
<reference evidence="2" key="1">
    <citation type="journal article" date="2021" name="PeerJ">
        <title>Extensive microbial diversity within the chicken gut microbiome revealed by metagenomics and culture.</title>
        <authorList>
            <person name="Gilroy R."/>
            <person name="Ravi A."/>
            <person name="Getino M."/>
            <person name="Pursley I."/>
            <person name="Horton D.L."/>
            <person name="Alikhan N.F."/>
            <person name="Baker D."/>
            <person name="Gharbi K."/>
            <person name="Hall N."/>
            <person name="Watson M."/>
            <person name="Adriaenssens E.M."/>
            <person name="Foster-Nyarko E."/>
            <person name="Jarju S."/>
            <person name="Secka A."/>
            <person name="Antonio M."/>
            <person name="Oren A."/>
            <person name="Chaudhuri R.R."/>
            <person name="La Ragione R."/>
            <person name="Hildebrand F."/>
            <person name="Pallen M.J."/>
        </authorList>
    </citation>
    <scope>NUCLEOTIDE SEQUENCE</scope>
    <source>
        <strain evidence="2">ChiHjej13B12-4958</strain>
    </source>
</reference>
<dbReference type="EMBL" id="DWVP01000014">
    <property type="protein sequence ID" value="HJC85180.1"/>
    <property type="molecule type" value="Genomic_DNA"/>
</dbReference>
<dbReference type="AlphaFoldDB" id="A0A9D2QEN9"/>
<dbReference type="PRINTS" id="PR00598">
    <property type="entry name" value="HTHMARR"/>
</dbReference>
<name>A0A9D2QEN9_9CORY</name>
<dbReference type="PANTHER" id="PTHR33164:SF43">
    <property type="entry name" value="HTH-TYPE TRANSCRIPTIONAL REPRESSOR YETL"/>
    <property type="match status" value="1"/>
</dbReference>
<dbReference type="SMART" id="SM00347">
    <property type="entry name" value="HTH_MARR"/>
    <property type="match status" value="1"/>
</dbReference>
<dbReference type="GO" id="GO:0003700">
    <property type="term" value="F:DNA-binding transcription factor activity"/>
    <property type="evidence" value="ECO:0007669"/>
    <property type="project" value="InterPro"/>
</dbReference>
<comment type="caution">
    <text evidence="2">The sequence shown here is derived from an EMBL/GenBank/DDBJ whole genome shotgun (WGS) entry which is preliminary data.</text>
</comment>
<keyword evidence="2" id="KW-0238">DNA-binding</keyword>
<organism evidence="2 3">
    <name type="scientific">Candidatus Corynebacterium faecigallinarum</name>
    <dbReference type="NCBI Taxonomy" id="2838528"/>
    <lineage>
        <taxon>Bacteria</taxon>
        <taxon>Bacillati</taxon>
        <taxon>Actinomycetota</taxon>
        <taxon>Actinomycetes</taxon>
        <taxon>Mycobacteriales</taxon>
        <taxon>Corynebacteriaceae</taxon>
        <taxon>Corynebacterium</taxon>
    </lineage>
</organism>
<dbReference type="Proteomes" id="UP000823858">
    <property type="component" value="Unassembled WGS sequence"/>
</dbReference>
<dbReference type="Pfam" id="PF12802">
    <property type="entry name" value="MarR_2"/>
    <property type="match status" value="1"/>
</dbReference>
<evidence type="ECO:0000313" key="3">
    <source>
        <dbReference type="Proteomes" id="UP000823858"/>
    </source>
</evidence>
<dbReference type="GO" id="GO:0003677">
    <property type="term" value="F:DNA binding"/>
    <property type="evidence" value="ECO:0007669"/>
    <property type="project" value="UniProtKB-KW"/>
</dbReference>
<gene>
    <name evidence="2" type="ORF">H9751_06510</name>
</gene>
<dbReference type="Gene3D" id="1.10.10.10">
    <property type="entry name" value="Winged helix-like DNA-binding domain superfamily/Winged helix DNA-binding domain"/>
    <property type="match status" value="1"/>
</dbReference>
<accession>A0A9D2QEN9</accession>